<dbReference type="Pfam" id="PF07521">
    <property type="entry name" value="RMMBL"/>
    <property type="match status" value="1"/>
</dbReference>
<evidence type="ECO:0000259" key="15">
    <source>
        <dbReference type="PROSITE" id="PS51819"/>
    </source>
</evidence>
<evidence type="ECO:0000256" key="9">
    <source>
        <dbReference type="ARBA" id="ARBA00022833"/>
    </source>
</evidence>
<dbReference type="InterPro" id="IPR004613">
    <property type="entry name" value="RNase_J"/>
</dbReference>
<keyword evidence="9" id="KW-0862">Zinc</keyword>
<dbReference type="Pfam" id="PF21088">
    <property type="entry name" value="MS_channel_1st"/>
    <property type="match status" value="1"/>
</dbReference>
<dbReference type="InterPro" id="IPR011108">
    <property type="entry name" value="RMMBL"/>
</dbReference>
<accession>A0A2B4R176</accession>
<dbReference type="Pfam" id="PF00753">
    <property type="entry name" value="Lactamase_B"/>
    <property type="match status" value="1"/>
</dbReference>
<comment type="caution">
    <text evidence="16">The sequence shown here is derived from an EMBL/GenBank/DDBJ whole genome shotgun (WGS) entry which is preliminary data.</text>
</comment>
<dbReference type="SUPFAM" id="SSF54593">
    <property type="entry name" value="Glyoxalase/Bleomycin resistance protein/Dihydroxybiphenyl dioxygenase"/>
    <property type="match status" value="1"/>
</dbReference>
<dbReference type="PANTHER" id="PTHR43694:SF1">
    <property type="entry name" value="RIBONUCLEASE J"/>
    <property type="match status" value="1"/>
</dbReference>
<dbReference type="SUPFAM" id="SSF56281">
    <property type="entry name" value="Metallo-hydrolase/oxidoreductase"/>
    <property type="match status" value="1"/>
</dbReference>
<evidence type="ECO:0000256" key="1">
    <source>
        <dbReference type="ARBA" id="ARBA00004651"/>
    </source>
</evidence>
<dbReference type="SUPFAM" id="SSF50182">
    <property type="entry name" value="Sm-like ribonucleoproteins"/>
    <property type="match status" value="1"/>
</dbReference>
<dbReference type="Pfam" id="PF17770">
    <property type="entry name" value="RNase_J_C"/>
    <property type="match status" value="1"/>
</dbReference>
<dbReference type="SUPFAM" id="SSF82861">
    <property type="entry name" value="Mechanosensitive channel protein MscS (YggB), transmembrane region"/>
    <property type="match status" value="1"/>
</dbReference>
<dbReference type="SMART" id="SM00849">
    <property type="entry name" value="Lactamase_B"/>
    <property type="match status" value="1"/>
</dbReference>
<dbReference type="InterPro" id="IPR029068">
    <property type="entry name" value="Glyas_Bleomycin-R_OHBP_Dase"/>
</dbReference>
<evidence type="ECO:0000256" key="13">
    <source>
        <dbReference type="ARBA" id="ARBA00023136"/>
    </source>
</evidence>
<dbReference type="STRING" id="50429.A0A2B4R176"/>
<name>A0A2B4R176_STYPI</name>
<dbReference type="GO" id="GO:0003723">
    <property type="term" value="F:RNA binding"/>
    <property type="evidence" value="ECO:0007669"/>
    <property type="project" value="UniProtKB-KW"/>
</dbReference>
<dbReference type="CDD" id="cd07714">
    <property type="entry name" value="RNaseJ_MBL-fold"/>
    <property type="match status" value="1"/>
</dbReference>
<dbReference type="Pfam" id="PF00924">
    <property type="entry name" value="MS_channel_2nd"/>
    <property type="match status" value="1"/>
</dbReference>
<keyword evidence="7" id="KW-0479">Metal-binding</keyword>
<comment type="subcellular location">
    <subcellularLocation>
        <location evidence="1">Cell membrane</location>
        <topology evidence="1">Multi-pass membrane protein</topology>
    </subcellularLocation>
</comment>
<dbReference type="GO" id="GO:0004527">
    <property type="term" value="F:exonuclease activity"/>
    <property type="evidence" value="ECO:0007669"/>
    <property type="project" value="UniProtKB-KW"/>
</dbReference>
<dbReference type="GO" id="GO:0005886">
    <property type="term" value="C:plasma membrane"/>
    <property type="evidence" value="ECO:0007669"/>
    <property type="project" value="UniProtKB-SubCell"/>
</dbReference>
<dbReference type="NCBIfam" id="TIGR00649">
    <property type="entry name" value="MG423"/>
    <property type="match status" value="1"/>
</dbReference>
<dbReference type="AlphaFoldDB" id="A0A2B4R176"/>
<keyword evidence="4" id="KW-0963">Cytoplasm</keyword>
<evidence type="ECO:0000313" key="16">
    <source>
        <dbReference type="EMBL" id="PFX11411.1"/>
    </source>
</evidence>
<evidence type="ECO:0000256" key="3">
    <source>
        <dbReference type="ARBA" id="ARBA00022475"/>
    </source>
</evidence>
<dbReference type="InterPro" id="IPR041636">
    <property type="entry name" value="RNase_J_C"/>
</dbReference>
<dbReference type="InterPro" id="IPR023408">
    <property type="entry name" value="MscS_beta-dom_sf"/>
</dbReference>
<feature type="domain" description="VOC" evidence="15">
    <location>
        <begin position="480"/>
        <end position="616"/>
    </location>
</feature>
<evidence type="ECO:0000256" key="11">
    <source>
        <dbReference type="ARBA" id="ARBA00022884"/>
    </source>
</evidence>
<dbReference type="PANTHER" id="PTHR43694">
    <property type="entry name" value="RIBONUCLEASE J"/>
    <property type="match status" value="1"/>
</dbReference>
<evidence type="ECO:0000256" key="5">
    <source>
        <dbReference type="ARBA" id="ARBA00022692"/>
    </source>
</evidence>
<proteinExistence type="inferred from homology"/>
<dbReference type="PROSITE" id="PS51819">
    <property type="entry name" value="VOC"/>
    <property type="match status" value="1"/>
</dbReference>
<evidence type="ECO:0000256" key="14">
    <source>
        <dbReference type="SAM" id="Phobius"/>
    </source>
</evidence>
<evidence type="ECO:0000256" key="7">
    <source>
        <dbReference type="ARBA" id="ARBA00022723"/>
    </source>
</evidence>
<keyword evidence="13 14" id="KW-0472">Membrane</keyword>
<reference evidence="16" key="1">
    <citation type="journal article" date="2017" name="J. ISSAAS">
        <title>Comparative analysis of the genomes of Stylophora pistillata and Acropora digitifera provides evidence for extensive differences between species of corals.</title>
        <authorList>
            <person name="Voolstra C.R."/>
            <person name="Li Y."/>
            <person name="Liew Y.J."/>
            <person name="Baumgarten S."/>
            <person name="Zoccola D."/>
            <person name="Flot J.-F."/>
            <person name="Tambutte S."/>
            <person name="Allemand D."/>
            <person name="Aranda M."/>
        </authorList>
    </citation>
    <scope>NUCLEOTIDE SEQUENCE</scope>
    <source>
        <strain evidence="16">CSM Monaco</strain>
        <tissue evidence="16">Whole animal</tissue>
    </source>
</reference>
<dbReference type="Gene3D" id="3.60.15.10">
    <property type="entry name" value="Ribonuclease Z/Hydroxyacylglutathione hydrolase-like"/>
    <property type="match status" value="1"/>
</dbReference>
<keyword evidence="10" id="KW-0269">Exonuclease</keyword>
<dbReference type="EMBL" id="LSMT01002576">
    <property type="protein sequence ID" value="PFX11411.1"/>
    <property type="molecule type" value="Genomic_DNA"/>
</dbReference>
<dbReference type="Gene3D" id="3.40.50.10710">
    <property type="entry name" value="Metallo-hydrolase/oxidoreductase"/>
    <property type="match status" value="1"/>
</dbReference>
<dbReference type="Gene3D" id="2.30.30.60">
    <property type="match status" value="1"/>
</dbReference>
<keyword evidence="5 14" id="KW-0812">Transmembrane</keyword>
<dbReference type="GO" id="GO:0046872">
    <property type="term" value="F:metal ion binding"/>
    <property type="evidence" value="ECO:0007669"/>
    <property type="project" value="UniProtKB-KW"/>
</dbReference>
<keyword evidence="3" id="KW-1003">Cell membrane</keyword>
<dbReference type="InterPro" id="IPR011014">
    <property type="entry name" value="MscS_channel_TM-2"/>
</dbReference>
<evidence type="ECO:0000256" key="4">
    <source>
        <dbReference type="ARBA" id="ARBA00022490"/>
    </source>
</evidence>
<feature type="transmembrane region" description="Helical" evidence="14">
    <location>
        <begin position="674"/>
        <end position="692"/>
    </location>
</feature>
<dbReference type="InterPro" id="IPR036866">
    <property type="entry name" value="RibonucZ/Hydroxyglut_hydro"/>
</dbReference>
<evidence type="ECO:0000256" key="12">
    <source>
        <dbReference type="ARBA" id="ARBA00022989"/>
    </source>
</evidence>
<dbReference type="Pfam" id="PF13669">
    <property type="entry name" value="Glyoxalase_4"/>
    <property type="match status" value="1"/>
</dbReference>
<protein>
    <submittedName>
        <fullName evidence="16">Ribonuclease J 1</fullName>
    </submittedName>
</protein>
<dbReference type="OrthoDB" id="8120714at2759"/>
<dbReference type="InterPro" id="IPR055132">
    <property type="entry name" value="RNase_J_b_CASP"/>
</dbReference>
<dbReference type="Gene3D" id="1.10.287.1260">
    <property type="match status" value="1"/>
</dbReference>
<feature type="transmembrane region" description="Helical" evidence="14">
    <location>
        <begin position="648"/>
        <end position="668"/>
    </location>
</feature>
<dbReference type="Gene3D" id="3.10.180.10">
    <property type="entry name" value="2,3-Dihydroxybiphenyl 1,2-Dioxygenase, domain 1"/>
    <property type="match status" value="1"/>
</dbReference>
<gene>
    <name evidence="16" type="primary">rnjA</name>
    <name evidence="16" type="ORF">AWC38_SpisGene24868</name>
</gene>
<dbReference type="Pfam" id="PF22505">
    <property type="entry name" value="RNase_J_b_CASP"/>
    <property type="match status" value="1"/>
</dbReference>
<dbReference type="InterPro" id="IPR006685">
    <property type="entry name" value="MscS_channel_2nd"/>
</dbReference>
<keyword evidence="11" id="KW-0694">RNA-binding</keyword>
<dbReference type="InterPro" id="IPR010920">
    <property type="entry name" value="LSM_dom_sf"/>
</dbReference>
<keyword evidence="8" id="KW-0378">Hydrolase</keyword>
<evidence type="ECO:0000256" key="2">
    <source>
        <dbReference type="ARBA" id="ARBA00008017"/>
    </source>
</evidence>
<dbReference type="GO" id="GO:0055085">
    <property type="term" value="P:transmembrane transport"/>
    <property type="evidence" value="ECO:0007669"/>
    <property type="project" value="InterPro"/>
</dbReference>
<dbReference type="InterPro" id="IPR001279">
    <property type="entry name" value="Metallo-B-lactamas"/>
</dbReference>
<keyword evidence="6" id="KW-0540">Nuclease</keyword>
<keyword evidence="12 14" id="KW-1133">Transmembrane helix</keyword>
<organism evidence="16">
    <name type="scientific">Stylophora pistillata</name>
    <name type="common">Smooth cauliflower coral</name>
    <dbReference type="NCBI Taxonomy" id="50429"/>
    <lineage>
        <taxon>Eukaryota</taxon>
        <taxon>Metazoa</taxon>
        <taxon>Cnidaria</taxon>
        <taxon>Anthozoa</taxon>
        <taxon>Hexacorallia</taxon>
        <taxon>Scleractinia</taxon>
        <taxon>Astrocoeniina</taxon>
        <taxon>Pocilloporidae</taxon>
        <taxon>Stylophora</taxon>
    </lineage>
</organism>
<dbReference type="InterPro" id="IPR042173">
    <property type="entry name" value="RNase_J_2"/>
</dbReference>
<evidence type="ECO:0000256" key="10">
    <source>
        <dbReference type="ARBA" id="ARBA00022839"/>
    </source>
</evidence>
<evidence type="ECO:0000256" key="8">
    <source>
        <dbReference type="ARBA" id="ARBA00022801"/>
    </source>
</evidence>
<comment type="similarity">
    <text evidence="2">Belongs to the MscS (TC 1.A.23) family.</text>
</comment>
<evidence type="ECO:0000256" key="6">
    <source>
        <dbReference type="ARBA" id="ARBA00022722"/>
    </source>
</evidence>
<dbReference type="InterPro" id="IPR037523">
    <property type="entry name" value="VOC_core"/>
</dbReference>
<dbReference type="InterPro" id="IPR049142">
    <property type="entry name" value="MS_channel_1st"/>
</dbReference>
<sequence length="815" mass="89915">MPLRFLPLGGSGEIGMNLNLYEYGGKWLMVDCGVTFAHDLGLELITPDPSYIIDRRDDLVGLVLTHAHEDHIGAIVLLWPQLKCPLYATPFTAALIRRKLQRAGLLDQVELNVIPIKGTFNLEPFSLEYVTLTHSIPEPNALVIKTPAGSVVHTGDWKLDPNPLIGEVSDQKRLEELGDEGVLALVCDSTNATLAGRTGSEADVREALTDLVAQQKDRVAIACFASNVTRLETAARVAEATGRQVALVGLSLWRMYEASKEVGYLTNVSPFLKAEEAMGLPKNEVLLVCTGSQGEERAALARISQKQHPEVHLSAGDTVIFSSRMIPGNEEQVHALHLRLEEQDINVITSEETFTHVSGHPAQDDLKDMYAWVRPQVLVPVHGERRHMKVQAKLGEEAGIPHTIIPHNGSLIELVKDKAPKVMDTVPAGRWALDGQDLIPLGSPHLKERERLKEAGFVAVTIVVDAKARLIASPQMTFMGVSSKDRLLKTQENVENAIEDALLEMPHKDRDQNELALENHGVRVAFITLENTQIEFLEPLGESSPVAGFLKKNPRGGMHHLCFDVEGVEKAKKHAEGKGARFLDPKKVGAHGVHIASIVLILPSDIDRFVGKLVTTFTTFTVFWALYRALDPFSFVLDKLNLTGELKGFFITLTRILILVIGVLSVLQGWGVNVGAFLAGLGLMTMAIGLAAQDTLKNFFGSLSIFMERTSKKGDWIKTPDVEGTIEAVSIRTTAVRRFDKTLVTIPNAKLADAAVVNFTRMTNRRIFWRIGLTYSTTSQQLENVVKKIRQYLEDNPKIETNPKKTTTLGTHRLF</sequence>